<evidence type="ECO:0000313" key="2">
    <source>
        <dbReference type="EMBL" id="KAB7791015.1"/>
    </source>
</evidence>
<evidence type="ECO:0000256" key="1">
    <source>
        <dbReference type="SAM" id="MobiDB-lite"/>
    </source>
</evidence>
<evidence type="ECO:0000313" key="3">
    <source>
        <dbReference type="Proteomes" id="UP000441772"/>
    </source>
</evidence>
<reference evidence="2 3" key="1">
    <citation type="submission" date="2019-09" db="EMBL/GenBank/DDBJ databases">
        <title>Characterization of the phylogenetic diversity of two novel species belonging to the genus Bifidobacterium: Bifidobacterium cebidarum sp. nov. and Bifidobacterium leontopitheci sp. nov.</title>
        <authorList>
            <person name="Lugli G.A."/>
            <person name="Duranti S."/>
            <person name="Milani C."/>
            <person name="Turroni F."/>
            <person name="Ventura M."/>
        </authorList>
    </citation>
    <scope>NUCLEOTIDE SEQUENCE [LARGE SCALE GENOMIC DNA]</scope>
    <source>
        <strain evidence="2 3">LMG 31471</strain>
    </source>
</reference>
<dbReference type="AlphaFoldDB" id="A0A6I1GHA8"/>
<dbReference type="Proteomes" id="UP000441772">
    <property type="component" value="Unassembled WGS sequence"/>
</dbReference>
<dbReference type="EMBL" id="WBVT01000005">
    <property type="protein sequence ID" value="KAB7791015.1"/>
    <property type="molecule type" value="Genomic_DNA"/>
</dbReference>
<keyword evidence="3" id="KW-1185">Reference proteome</keyword>
<feature type="region of interest" description="Disordered" evidence="1">
    <location>
        <begin position="193"/>
        <end position="227"/>
    </location>
</feature>
<accession>A0A6I1GHA8</accession>
<feature type="compositionally biased region" description="Polar residues" evidence="1">
    <location>
        <begin position="204"/>
        <end position="220"/>
    </location>
</feature>
<feature type="compositionally biased region" description="Low complexity" evidence="1">
    <location>
        <begin position="143"/>
        <end position="152"/>
    </location>
</feature>
<gene>
    <name evidence="2" type="ORF">F7D09_0561</name>
</gene>
<sequence>MRWPPIRDCGSKYDARGESAPVAAPPRFTPQCRHAPSQWSDVPSIRAKLSPLRTCSPTARSVRAGSNDDTRPPWSMLTTALPPTEPENRTTPSDGARITSPSAAFRSTPRWPASQGLSGGSYAAATCGRPSGQTQPPPHEDAAPPAARAPTALDGTPPMSSAIADRHPIHARQAARLAYLQRRRLLRYSQSLRLRADRSPENLPGQSPNVIVHPQSQAARSTAVHPA</sequence>
<comment type="caution">
    <text evidence="2">The sequence shown here is derived from an EMBL/GenBank/DDBJ whole genome shotgun (WGS) entry which is preliminary data.</text>
</comment>
<feature type="region of interest" description="Disordered" evidence="1">
    <location>
        <begin position="1"/>
        <end position="167"/>
    </location>
</feature>
<protein>
    <submittedName>
        <fullName evidence="2">Uncharacterized protein</fullName>
    </submittedName>
</protein>
<name>A0A6I1GHA8_9BIFI</name>
<organism evidence="2 3">
    <name type="scientific">Bifidobacterium leontopitheci</name>
    <dbReference type="NCBI Taxonomy" id="2650774"/>
    <lineage>
        <taxon>Bacteria</taxon>
        <taxon>Bacillati</taxon>
        <taxon>Actinomycetota</taxon>
        <taxon>Actinomycetes</taxon>
        <taxon>Bifidobacteriales</taxon>
        <taxon>Bifidobacteriaceae</taxon>
        <taxon>Bifidobacterium</taxon>
    </lineage>
</organism>
<proteinExistence type="predicted"/>